<reference evidence="1 2" key="1">
    <citation type="submission" date="2014-02" db="EMBL/GenBank/DDBJ databases">
        <title>The Genome Sequence of Trichophyton rubrum (morphotype soudanense) CBS 452.61.</title>
        <authorList>
            <consortium name="The Broad Institute Genomics Platform"/>
            <person name="Cuomo C.A."/>
            <person name="White T.C."/>
            <person name="Graser Y."/>
            <person name="Martinez-Rossi N."/>
            <person name="Heitman J."/>
            <person name="Young S.K."/>
            <person name="Zeng Q."/>
            <person name="Gargeya S."/>
            <person name="Abouelleil A."/>
            <person name="Alvarado L."/>
            <person name="Chapman S.B."/>
            <person name="Gainer-Dewar J."/>
            <person name="Goldberg J."/>
            <person name="Griggs A."/>
            <person name="Gujja S."/>
            <person name="Hansen M."/>
            <person name="Howarth C."/>
            <person name="Imamovic A."/>
            <person name="Larimer J."/>
            <person name="Martinez D."/>
            <person name="Murphy C."/>
            <person name="Pearson M.D."/>
            <person name="Persinoti G."/>
            <person name="Poon T."/>
            <person name="Priest M."/>
            <person name="Roberts A.D."/>
            <person name="Saif S."/>
            <person name="Shea T.D."/>
            <person name="Sykes S.N."/>
            <person name="Wortman J."/>
            <person name="Nusbaum C."/>
            <person name="Birren B."/>
        </authorList>
    </citation>
    <scope>NUCLEOTIDE SEQUENCE [LARGE SCALE GENOMIC DNA]</scope>
    <source>
        <strain evidence="1 2">CBS 452.61</strain>
    </source>
</reference>
<proteinExistence type="predicted"/>
<keyword evidence="2" id="KW-1185">Reference proteome</keyword>
<organism evidence="1 2">
    <name type="scientific">Trichophyton soudanense CBS 452.61</name>
    <dbReference type="NCBI Taxonomy" id="1215331"/>
    <lineage>
        <taxon>Eukaryota</taxon>
        <taxon>Fungi</taxon>
        <taxon>Dikarya</taxon>
        <taxon>Ascomycota</taxon>
        <taxon>Pezizomycotina</taxon>
        <taxon>Eurotiomycetes</taxon>
        <taxon>Eurotiomycetidae</taxon>
        <taxon>Onygenales</taxon>
        <taxon>Arthrodermataceae</taxon>
        <taxon>Trichophyton</taxon>
    </lineage>
</organism>
<dbReference type="HOGENOM" id="CLU_1760116_0_0_1"/>
<evidence type="ECO:0000313" key="1">
    <source>
        <dbReference type="EMBL" id="EZF77270.1"/>
    </source>
</evidence>
<dbReference type="EMBL" id="KK208752">
    <property type="protein sequence ID" value="EZF77270.1"/>
    <property type="molecule type" value="Genomic_DNA"/>
</dbReference>
<protein>
    <submittedName>
        <fullName evidence="1">Uncharacterized protein</fullName>
    </submittedName>
</protein>
<gene>
    <name evidence="1" type="ORF">H105_01590</name>
</gene>
<evidence type="ECO:0000313" key="2">
    <source>
        <dbReference type="Proteomes" id="UP000023623"/>
    </source>
</evidence>
<sequence length="148" mass="16673">MVFTSHIFLYDLLKNAHLRMDDSQHLDFYGLSGYHPWDHKEFPDNGFSVQETMQSRTGSTIQPLSIEAVLPYLFPKGATLNISETLAKEIIEALRDQLWVLLANVTQLFQPSPGPSSSLLQADRSYVSIPGISLRILVWGIASEKTPR</sequence>
<accession>A0A022Y2W6</accession>
<dbReference type="Proteomes" id="UP000023623">
    <property type="component" value="Unassembled WGS sequence"/>
</dbReference>
<name>A0A022Y2W6_TRISD</name>
<dbReference type="AlphaFoldDB" id="A0A022Y2W6"/>